<proteinExistence type="predicted"/>
<evidence type="ECO:0000259" key="2">
    <source>
        <dbReference type="Pfam" id="PF01636"/>
    </source>
</evidence>
<reference evidence="3 4" key="1">
    <citation type="submission" date="2017-08" db="EMBL/GenBank/DDBJ databases">
        <authorList>
            <person name="de Groot N.N."/>
        </authorList>
    </citation>
    <scope>NUCLEOTIDE SEQUENCE [LARGE SCALE GENOMIC DNA]</scope>
    <source>
        <strain evidence="3 4">JC228</strain>
    </source>
</reference>
<feature type="transmembrane region" description="Helical" evidence="1">
    <location>
        <begin position="261"/>
        <end position="279"/>
    </location>
</feature>
<dbReference type="InterPro" id="IPR011009">
    <property type="entry name" value="Kinase-like_dom_sf"/>
</dbReference>
<sequence>MSLTNKKLKELKFSLEKALYFDLNWKVGEIKFFASGVVNAVFVIKEQNHGRLAVRVPWGTEGNTKDPASDRIISLYKESTIAKHCSKFNIPVPKVHKVYDSHDISFMVSDFISGDQTKISAYDIGQLISKIHSIPVEGLSIIDQKDRLLSDIISNRIKERAYTLSKIIDSEIIIPGSEEMKAILDTSKIGNRLLHLDVRPPNIIGQNGVIKAIIDWDNAFIGNPIMELMRISESKEIDEDDFLRGYKNAGMIENTNVLIQLIYRLDTALMLAILFSLYVKDSDKRDYYIRRVKFLCEEICNKV</sequence>
<keyword evidence="1" id="KW-0812">Transmembrane</keyword>
<protein>
    <submittedName>
        <fullName evidence="3">Phosphotransferase family enzyme</fullName>
    </submittedName>
</protein>
<dbReference type="EMBL" id="OAOP01000002">
    <property type="protein sequence ID" value="SNX68833.1"/>
    <property type="molecule type" value="Genomic_DNA"/>
</dbReference>
<dbReference type="GO" id="GO:0016740">
    <property type="term" value="F:transferase activity"/>
    <property type="evidence" value="ECO:0007669"/>
    <property type="project" value="UniProtKB-KW"/>
</dbReference>
<dbReference type="SUPFAM" id="SSF56112">
    <property type="entry name" value="Protein kinase-like (PK-like)"/>
    <property type="match status" value="1"/>
</dbReference>
<keyword evidence="3" id="KW-0808">Transferase</keyword>
<keyword evidence="1" id="KW-1133">Transmembrane helix</keyword>
<dbReference type="InterPro" id="IPR002575">
    <property type="entry name" value="Aminoglycoside_PTrfase"/>
</dbReference>
<gene>
    <name evidence="3" type="ORF">SAMN05877753_102752</name>
</gene>
<dbReference type="Proteomes" id="UP000219546">
    <property type="component" value="Unassembled WGS sequence"/>
</dbReference>
<dbReference type="OrthoDB" id="334783at2"/>
<keyword evidence="4" id="KW-1185">Reference proteome</keyword>
<evidence type="ECO:0000313" key="3">
    <source>
        <dbReference type="EMBL" id="SNX68833.1"/>
    </source>
</evidence>
<dbReference type="Pfam" id="PF01636">
    <property type="entry name" value="APH"/>
    <property type="match status" value="1"/>
</dbReference>
<dbReference type="Gene3D" id="3.90.1200.10">
    <property type="match status" value="1"/>
</dbReference>
<evidence type="ECO:0000256" key="1">
    <source>
        <dbReference type="SAM" id="Phobius"/>
    </source>
</evidence>
<evidence type="ECO:0000313" key="4">
    <source>
        <dbReference type="Proteomes" id="UP000219546"/>
    </source>
</evidence>
<name>A0A285CPC8_9BACI</name>
<keyword evidence="1" id="KW-0472">Membrane</keyword>
<dbReference type="RefSeq" id="WP_097157901.1">
    <property type="nucleotide sequence ID" value="NZ_JBEPMQ010000001.1"/>
</dbReference>
<organism evidence="3 4">
    <name type="scientific">Bacillus oleivorans</name>
    <dbReference type="NCBI Taxonomy" id="1448271"/>
    <lineage>
        <taxon>Bacteria</taxon>
        <taxon>Bacillati</taxon>
        <taxon>Bacillota</taxon>
        <taxon>Bacilli</taxon>
        <taxon>Bacillales</taxon>
        <taxon>Bacillaceae</taxon>
        <taxon>Bacillus</taxon>
    </lineage>
</organism>
<dbReference type="AlphaFoldDB" id="A0A285CPC8"/>
<accession>A0A285CPC8</accession>
<feature type="domain" description="Aminoglycoside phosphotransferase" evidence="2">
    <location>
        <begin position="29"/>
        <end position="246"/>
    </location>
</feature>